<evidence type="ECO:0000256" key="4">
    <source>
        <dbReference type="ARBA" id="ARBA00022960"/>
    </source>
</evidence>
<dbReference type="InterPro" id="IPR007227">
    <property type="entry name" value="Cell_shape_determining_MreD"/>
</dbReference>
<evidence type="ECO:0000256" key="3">
    <source>
        <dbReference type="ARBA" id="ARBA00022692"/>
    </source>
</evidence>
<keyword evidence="3 7" id="KW-0812">Transmembrane</keyword>
<feature type="transmembrane region" description="Helical" evidence="7">
    <location>
        <begin position="105"/>
        <end position="126"/>
    </location>
</feature>
<dbReference type="GO" id="GO:0008360">
    <property type="term" value="P:regulation of cell shape"/>
    <property type="evidence" value="ECO:0007669"/>
    <property type="project" value="UniProtKB-KW"/>
</dbReference>
<evidence type="ECO:0000313" key="8">
    <source>
        <dbReference type="EMBL" id="VAX14686.1"/>
    </source>
</evidence>
<keyword evidence="5 7" id="KW-1133">Transmembrane helix</keyword>
<dbReference type="PANTHER" id="PTHR37484">
    <property type="entry name" value="ROD SHAPE-DETERMINING PROTEIN MRED"/>
    <property type="match status" value="1"/>
</dbReference>
<reference evidence="8" key="1">
    <citation type="submission" date="2018-06" db="EMBL/GenBank/DDBJ databases">
        <authorList>
            <person name="Zhirakovskaya E."/>
        </authorList>
    </citation>
    <scope>NUCLEOTIDE SEQUENCE</scope>
</reference>
<evidence type="ECO:0000256" key="2">
    <source>
        <dbReference type="ARBA" id="ARBA00022475"/>
    </source>
</evidence>
<accession>A0A3B1B8S8</accession>
<dbReference type="GO" id="GO:0005886">
    <property type="term" value="C:plasma membrane"/>
    <property type="evidence" value="ECO:0007669"/>
    <property type="project" value="UniProtKB-SubCell"/>
</dbReference>
<dbReference type="PIRSF" id="PIRSF018472">
    <property type="entry name" value="MreD_proteobac"/>
    <property type="match status" value="1"/>
</dbReference>
<dbReference type="InterPro" id="IPR026034">
    <property type="entry name" value="MreD_proteobac"/>
</dbReference>
<comment type="subcellular location">
    <subcellularLocation>
        <location evidence="1">Cell membrane</location>
        <topology evidence="1">Multi-pass membrane protein</topology>
    </subcellularLocation>
</comment>
<evidence type="ECO:0000256" key="7">
    <source>
        <dbReference type="SAM" id="Phobius"/>
    </source>
</evidence>
<proteinExistence type="predicted"/>
<name>A0A3B1B8S8_9ZZZZ</name>
<dbReference type="AlphaFoldDB" id="A0A3B1B8S8"/>
<dbReference type="PANTHER" id="PTHR37484:SF1">
    <property type="entry name" value="ROD SHAPE-DETERMINING PROTEIN MRED"/>
    <property type="match status" value="1"/>
</dbReference>
<keyword evidence="6 7" id="KW-0472">Membrane</keyword>
<dbReference type="NCBIfam" id="TIGR03426">
    <property type="entry name" value="shape_MreD"/>
    <property type="match status" value="1"/>
</dbReference>
<evidence type="ECO:0000256" key="5">
    <source>
        <dbReference type="ARBA" id="ARBA00022989"/>
    </source>
</evidence>
<evidence type="ECO:0000256" key="1">
    <source>
        <dbReference type="ARBA" id="ARBA00004651"/>
    </source>
</evidence>
<feature type="transmembrane region" description="Helical" evidence="7">
    <location>
        <begin position="74"/>
        <end position="93"/>
    </location>
</feature>
<feature type="transmembrane region" description="Helical" evidence="7">
    <location>
        <begin position="12"/>
        <end position="32"/>
    </location>
</feature>
<dbReference type="EMBL" id="UOFZ01000192">
    <property type="protein sequence ID" value="VAX14686.1"/>
    <property type="molecule type" value="Genomic_DNA"/>
</dbReference>
<gene>
    <name evidence="8" type="ORF">MNBD_GAMMA24-1880</name>
</gene>
<keyword evidence="4" id="KW-0133">Cell shape</keyword>
<protein>
    <submittedName>
        <fullName evidence="8">Rod shape-determining protein MreD</fullName>
    </submittedName>
</protein>
<feature type="transmembrane region" description="Helical" evidence="7">
    <location>
        <begin position="132"/>
        <end position="153"/>
    </location>
</feature>
<keyword evidence="2" id="KW-1003">Cell membrane</keyword>
<sequence>MNIHERRRGSWIIILSFIAAMLLSILPLPPSLHAFMPSWLLLTTIYWSMALPHRIGIGVAWGLGLLLDVLRDTLLGQHALVMALIIFFTIHLHQRIRVAPLWQQAITIYVLCLIYMLVIFWIKGLQGVAPDFWMALISPLVSAMIWPAVFIFMRNLRRHYQVN</sequence>
<evidence type="ECO:0000256" key="6">
    <source>
        <dbReference type="ARBA" id="ARBA00023136"/>
    </source>
</evidence>
<organism evidence="8">
    <name type="scientific">hydrothermal vent metagenome</name>
    <dbReference type="NCBI Taxonomy" id="652676"/>
    <lineage>
        <taxon>unclassified sequences</taxon>
        <taxon>metagenomes</taxon>
        <taxon>ecological metagenomes</taxon>
    </lineage>
</organism>
<dbReference type="Pfam" id="PF04093">
    <property type="entry name" value="MreD"/>
    <property type="match status" value="1"/>
</dbReference>